<accession>A0A934VWV8</accession>
<dbReference type="RefSeq" id="WP_200271099.1">
    <property type="nucleotide sequence ID" value="NZ_JAENIJ010000018.1"/>
</dbReference>
<dbReference type="Gene3D" id="3.20.20.100">
    <property type="entry name" value="NADP-dependent oxidoreductase domain"/>
    <property type="match status" value="1"/>
</dbReference>
<evidence type="ECO:0000313" key="4">
    <source>
        <dbReference type="Proteomes" id="UP000603141"/>
    </source>
</evidence>
<dbReference type="SUPFAM" id="SSF51430">
    <property type="entry name" value="NAD(P)-linked oxidoreductase"/>
    <property type="match status" value="1"/>
</dbReference>
<evidence type="ECO:0000256" key="1">
    <source>
        <dbReference type="ARBA" id="ARBA00023002"/>
    </source>
</evidence>
<reference evidence="3" key="1">
    <citation type="submission" date="2021-01" db="EMBL/GenBank/DDBJ databases">
        <title>Modified the classification status of verrucomicrobia.</title>
        <authorList>
            <person name="Feng X."/>
        </authorList>
    </citation>
    <scope>NUCLEOTIDE SEQUENCE</scope>
    <source>
        <strain evidence="3">KCTC 22041</strain>
    </source>
</reference>
<dbReference type="PANTHER" id="PTHR43364:SF4">
    <property type="entry name" value="NAD(P)-LINKED OXIDOREDUCTASE SUPERFAMILY PROTEIN"/>
    <property type="match status" value="1"/>
</dbReference>
<dbReference type="PANTHER" id="PTHR43364">
    <property type="entry name" value="NADH-SPECIFIC METHYLGLYOXAL REDUCTASE-RELATED"/>
    <property type="match status" value="1"/>
</dbReference>
<dbReference type="Pfam" id="PF00248">
    <property type="entry name" value="Aldo_ket_red"/>
    <property type="match status" value="1"/>
</dbReference>
<gene>
    <name evidence="3" type="ORF">JIN85_12345</name>
</gene>
<sequence length="340" mass="37743">MEQRRLGTSGIVVSEICMGTMTFGQQADEKTAFRIMDRSIDAGIDFFDTAEVYPVPPTAELAGNTEKIVGRWIKKNQPRDGVIIATKIAGAAHGWFNPPVRNGKAALDRRHIRIAVEGSLRRLQTDYIDLYQIHWPDHGMRPEDTLEALDELVREGKIRAIGTSNDNAYGVMKSLWTSDRKNLTRIDTIQNNFSLNNRRFEDEAAEVCRRENVSLLPYSPIAGGVLAGKYNDGALPAGARFSDYIANGGPRQKAMANRFFNPRSEESTKRFMKIAADAGLHPVTLAVAWSKQHDFVASTIVGATSEDQLDPIFAAADLKLESEVMESIDQVSREIPYPMG</sequence>
<evidence type="ECO:0000259" key="2">
    <source>
        <dbReference type="Pfam" id="PF00248"/>
    </source>
</evidence>
<dbReference type="GO" id="GO:0016491">
    <property type="term" value="F:oxidoreductase activity"/>
    <property type="evidence" value="ECO:0007669"/>
    <property type="project" value="UniProtKB-KW"/>
</dbReference>
<dbReference type="AlphaFoldDB" id="A0A934VWV8"/>
<name>A0A934VWV8_9BACT</name>
<keyword evidence="1" id="KW-0560">Oxidoreductase</keyword>
<feature type="domain" description="NADP-dependent oxidoreductase" evidence="2">
    <location>
        <begin position="15"/>
        <end position="332"/>
    </location>
</feature>
<evidence type="ECO:0000313" key="3">
    <source>
        <dbReference type="EMBL" id="MBK1883208.1"/>
    </source>
</evidence>
<keyword evidence="4" id="KW-1185">Reference proteome</keyword>
<dbReference type="InterPro" id="IPR023210">
    <property type="entry name" value="NADP_OxRdtase_dom"/>
</dbReference>
<dbReference type="Proteomes" id="UP000603141">
    <property type="component" value="Unassembled WGS sequence"/>
</dbReference>
<dbReference type="InterPro" id="IPR036812">
    <property type="entry name" value="NAD(P)_OxRdtase_dom_sf"/>
</dbReference>
<proteinExistence type="predicted"/>
<protein>
    <submittedName>
        <fullName evidence="3">Aldo/keto reductase</fullName>
    </submittedName>
</protein>
<dbReference type="EMBL" id="JAENIJ010000018">
    <property type="protein sequence ID" value="MBK1883208.1"/>
    <property type="molecule type" value="Genomic_DNA"/>
</dbReference>
<dbReference type="CDD" id="cd19094">
    <property type="entry name" value="AKR_Tas-like"/>
    <property type="match status" value="1"/>
</dbReference>
<comment type="caution">
    <text evidence="3">The sequence shown here is derived from an EMBL/GenBank/DDBJ whole genome shotgun (WGS) entry which is preliminary data.</text>
</comment>
<dbReference type="GO" id="GO:0005829">
    <property type="term" value="C:cytosol"/>
    <property type="evidence" value="ECO:0007669"/>
    <property type="project" value="TreeGrafter"/>
</dbReference>
<dbReference type="InterPro" id="IPR050523">
    <property type="entry name" value="AKR_Detox_Biosynth"/>
</dbReference>
<organism evidence="3 4">
    <name type="scientific">Luteolibacter pohnpeiensis</name>
    <dbReference type="NCBI Taxonomy" id="454153"/>
    <lineage>
        <taxon>Bacteria</taxon>
        <taxon>Pseudomonadati</taxon>
        <taxon>Verrucomicrobiota</taxon>
        <taxon>Verrucomicrobiia</taxon>
        <taxon>Verrucomicrobiales</taxon>
        <taxon>Verrucomicrobiaceae</taxon>
        <taxon>Luteolibacter</taxon>
    </lineage>
</organism>